<dbReference type="EMBL" id="MABQ02000002">
    <property type="protein sequence ID" value="PCD44422.1"/>
    <property type="molecule type" value="Genomic_DNA"/>
</dbReference>
<comment type="caution">
    <text evidence="2">The sequence shown here is derived from an EMBL/GenBank/DDBJ whole genome shotgun (WGS) entry which is preliminary data.</text>
</comment>
<accession>A0A2H3I599</accession>
<evidence type="ECO:0000313" key="2">
    <source>
        <dbReference type="EMBL" id="PCD44422.1"/>
    </source>
</evidence>
<name>A0A2H3I599_FUSOX</name>
<feature type="region of interest" description="Disordered" evidence="1">
    <location>
        <begin position="1"/>
        <end position="34"/>
    </location>
</feature>
<organism evidence="2 3">
    <name type="scientific">Fusarium oxysporum f. sp. radicis-cucumerinum</name>
    <dbReference type="NCBI Taxonomy" id="327505"/>
    <lineage>
        <taxon>Eukaryota</taxon>
        <taxon>Fungi</taxon>
        <taxon>Dikarya</taxon>
        <taxon>Ascomycota</taxon>
        <taxon>Pezizomycotina</taxon>
        <taxon>Sordariomycetes</taxon>
        <taxon>Hypocreomycetidae</taxon>
        <taxon>Hypocreales</taxon>
        <taxon>Nectriaceae</taxon>
        <taxon>Fusarium</taxon>
        <taxon>Fusarium oxysporum species complex</taxon>
    </lineage>
</organism>
<reference evidence="2 3" key="1">
    <citation type="journal article" date="2016" name="Environ. Microbiol.">
        <title>Effector profiles distinguish formae speciales of Fusarium oxysporum.</title>
        <authorList>
            <person name="van Dam P."/>
            <person name="Fokkens L."/>
            <person name="Schmidt S.M."/>
            <person name="Linmans J.H."/>
            <person name="Kistler H.C."/>
            <person name="Ma L.J."/>
            <person name="Rep M."/>
        </authorList>
    </citation>
    <scope>NUCLEOTIDE SEQUENCE [LARGE SCALE GENOMIC DNA]</scope>
    <source>
        <strain evidence="2 3">Forc016</strain>
    </source>
</reference>
<evidence type="ECO:0000313" key="3">
    <source>
        <dbReference type="Proteomes" id="UP000219602"/>
    </source>
</evidence>
<sequence length="164" mass="17811">MWFAHSPGINEPKLTPASSACSQGGSPRTNLPPQNVGTACDSQLFIKTEVESANNTAAFVISSLKTSNLLPSQSRRRTGYERATKICHGITLIQLPCLTRKTTPTSTARRLIPLQHRAVISSPMLGSSSGRDHAILIDRIPDVAKHLVHDNPHKIKPGFKASER</sequence>
<reference evidence="2 3" key="2">
    <citation type="journal article" date="2017" name="Sci. Rep.">
        <title>A mobile pathogenicity chromosome in Fusarium oxysporum for infection of multiple cucurbit species.</title>
        <authorList>
            <person name="van Dam P."/>
            <person name="Fokkens L."/>
            <person name="Ayukawa Y."/>
            <person name="van der Gragt M."/>
            <person name="Ter Horst A."/>
            <person name="Brankovics B."/>
            <person name="Houterman P.M."/>
            <person name="Arie T."/>
            <person name="Rep M."/>
        </authorList>
    </citation>
    <scope>NUCLEOTIDE SEQUENCE [LARGE SCALE GENOMIC DNA]</scope>
    <source>
        <strain evidence="2 3">Forc016</strain>
    </source>
</reference>
<evidence type="ECO:0000256" key="1">
    <source>
        <dbReference type="SAM" id="MobiDB-lite"/>
    </source>
</evidence>
<proteinExistence type="predicted"/>
<dbReference type="Proteomes" id="UP000219602">
    <property type="component" value="Chromosome 2"/>
</dbReference>
<dbReference type="AlphaFoldDB" id="A0A2H3I599"/>
<protein>
    <submittedName>
        <fullName evidence="2">Uncharacterized protein</fullName>
    </submittedName>
</protein>
<feature type="compositionally biased region" description="Polar residues" evidence="1">
    <location>
        <begin position="16"/>
        <end position="34"/>
    </location>
</feature>
<gene>
    <name evidence="2" type="ORF">AU210_003500</name>
</gene>